<gene>
    <name evidence="1" type="ORF">SAMN04487865_11292</name>
</gene>
<dbReference type="RefSeq" id="WP_074841966.1">
    <property type="nucleotide sequence ID" value="NZ_CP047056.1"/>
</dbReference>
<dbReference type="Gene3D" id="3.30.1460.10">
    <property type="match status" value="1"/>
</dbReference>
<dbReference type="AlphaFoldDB" id="A0A662ZF83"/>
<keyword evidence="2" id="KW-1185">Reference proteome</keyword>
<protein>
    <submittedName>
        <fullName evidence="1">Tir chaperone protein (CesT) family protein</fullName>
    </submittedName>
</protein>
<evidence type="ECO:0000313" key="1">
    <source>
        <dbReference type="EMBL" id="SFK59365.1"/>
    </source>
</evidence>
<sequence>MSLTQAKLLFSDMTKALKMSEGTLNDQGMCRIVLKDKWMPAINFCYLDSTDELLIFSAVGILEGKIETEVFKALFYRQFLFDKSNSVTYALSPDNNALTAQLKLPVGVLSVNDFACAVEKFANEVAYLRVTYFSKDSKGAIEEKHPSVIAFAGGLMG</sequence>
<dbReference type="EMBL" id="FOSF01000129">
    <property type="protein sequence ID" value="SFK59365.1"/>
    <property type="molecule type" value="Genomic_DNA"/>
</dbReference>
<organism evidence="1 2">
    <name type="scientific">Succinivibrio dextrinosolvens</name>
    <dbReference type="NCBI Taxonomy" id="83771"/>
    <lineage>
        <taxon>Bacteria</taxon>
        <taxon>Pseudomonadati</taxon>
        <taxon>Pseudomonadota</taxon>
        <taxon>Gammaproteobacteria</taxon>
        <taxon>Aeromonadales</taxon>
        <taxon>Succinivibrionaceae</taxon>
        <taxon>Succinivibrio</taxon>
    </lineage>
</organism>
<reference evidence="1 2" key="1">
    <citation type="submission" date="2016-10" db="EMBL/GenBank/DDBJ databases">
        <authorList>
            <person name="Varghese N."/>
            <person name="Submissions S."/>
        </authorList>
    </citation>
    <scope>NUCLEOTIDE SEQUENCE [LARGE SCALE GENOMIC DNA]</scope>
    <source>
        <strain evidence="1 2">22B</strain>
    </source>
</reference>
<accession>A0A662ZF83</accession>
<dbReference type="Proteomes" id="UP000243374">
    <property type="component" value="Unassembled WGS sequence"/>
</dbReference>
<dbReference type="OrthoDB" id="7059926at2"/>
<proteinExistence type="predicted"/>
<dbReference type="SUPFAM" id="SSF69635">
    <property type="entry name" value="Type III secretory system chaperone-like"/>
    <property type="match status" value="1"/>
</dbReference>
<dbReference type="CDD" id="cd16364">
    <property type="entry name" value="T3SC_I-like"/>
    <property type="match status" value="1"/>
</dbReference>
<name>A0A662ZF83_9GAMM</name>
<evidence type="ECO:0000313" key="2">
    <source>
        <dbReference type="Proteomes" id="UP000243374"/>
    </source>
</evidence>